<gene>
    <name evidence="2" type="ORF">MIZ03_0834</name>
</gene>
<dbReference type="EMBL" id="AP024238">
    <property type="protein sequence ID" value="BCO25955.1"/>
    <property type="molecule type" value="Genomic_DNA"/>
</dbReference>
<protein>
    <recommendedName>
        <fullName evidence="1">HTH cro/C1-type domain-containing protein</fullName>
    </recommendedName>
</protein>
<dbReference type="Proteomes" id="UP000824366">
    <property type="component" value="Chromosome"/>
</dbReference>
<proteinExistence type="predicted"/>
<dbReference type="InterPro" id="IPR001387">
    <property type="entry name" value="Cro/C1-type_HTH"/>
</dbReference>
<keyword evidence="3" id="KW-1185">Reference proteome</keyword>
<dbReference type="RefSeq" id="WP_223908615.1">
    <property type="nucleotide sequence ID" value="NZ_AP024238.1"/>
</dbReference>
<evidence type="ECO:0000313" key="2">
    <source>
        <dbReference type="EMBL" id="BCO25955.1"/>
    </source>
</evidence>
<feature type="domain" description="HTH cro/C1-type" evidence="1">
    <location>
        <begin position="10"/>
        <end position="61"/>
    </location>
</feature>
<dbReference type="SUPFAM" id="SSF47413">
    <property type="entry name" value="lambda repressor-like DNA-binding domains"/>
    <property type="match status" value="1"/>
</dbReference>
<dbReference type="CDD" id="cd00093">
    <property type="entry name" value="HTH_XRE"/>
    <property type="match status" value="1"/>
</dbReference>
<dbReference type="Pfam" id="PF01381">
    <property type="entry name" value="HTH_3"/>
    <property type="match status" value="1"/>
</dbReference>
<organism evidence="2 3">
    <name type="scientific">Rhodoferax lithotrophicus</name>
    <dbReference type="NCBI Taxonomy" id="2798804"/>
    <lineage>
        <taxon>Bacteria</taxon>
        <taxon>Pseudomonadati</taxon>
        <taxon>Pseudomonadota</taxon>
        <taxon>Betaproteobacteria</taxon>
        <taxon>Burkholderiales</taxon>
        <taxon>Comamonadaceae</taxon>
        <taxon>Rhodoferax</taxon>
    </lineage>
</organism>
<evidence type="ECO:0000259" key="1">
    <source>
        <dbReference type="PROSITE" id="PS50943"/>
    </source>
</evidence>
<accession>A0ABM7MIE6</accession>
<name>A0ABM7MIE6_9BURK</name>
<dbReference type="Gene3D" id="1.10.260.40">
    <property type="entry name" value="lambda repressor-like DNA-binding domains"/>
    <property type="match status" value="1"/>
</dbReference>
<dbReference type="PROSITE" id="PS50943">
    <property type="entry name" value="HTH_CROC1"/>
    <property type="match status" value="1"/>
</dbReference>
<dbReference type="InterPro" id="IPR010982">
    <property type="entry name" value="Lambda_DNA-bd_dom_sf"/>
</dbReference>
<sequence length="86" mass="9435">MATEVAKRAKAMRLAHNLSQKSLADRSGVSQASLKRFERTGEIAFIALLKISAVLGCMDDFSALFTPREAVSIDAITQKRRIRGRG</sequence>
<dbReference type="SMART" id="SM00530">
    <property type="entry name" value="HTH_XRE"/>
    <property type="match status" value="1"/>
</dbReference>
<reference evidence="2 3" key="1">
    <citation type="journal article" date="2021" name="Microbiol. Spectr.">
        <title>A Single Bacterium Capable of Oxidation and Reduction of Iron at Circumneutral pH.</title>
        <authorList>
            <person name="Kato S."/>
            <person name="Ohkuma M."/>
        </authorList>
    </citation>
    <scope>NUCLEOTIDE SEQUENCE [LARGE SCALE GENOMIC DNA]</scope>
    <source>
        <strain evidence="2 3">MIZ03</strain>
    </source>
</reference>
<evidence type="ECO:0000313" key="3">
    <source>
        <dbReference type="Proteomes" id="UP000824366"/>
    </source>
</evidence>